<comment type="caution">
    <text evidence="2">The sequence shown here is derived from an EMBL/GenBank/DDBJ whole genome shotgun (WGS) entry which is preliminary data.</text>
</comment>
<keyword evidence="1" id="KW-1133">Transmembrane helix</keyword>
<keyword evidence="1" id="KW-0812">Transmembrane</keyword>
<dbReference type="EMBL" id="JABFUB010000042">
    <property type="protein sequence ID" value="MCG6663888.1"/>
    <property type="molecule type" value="Genomic_DNA"/>
</dbReference>
<feature type="transmembrane region" description="Helical" evidence="1">
    <location>
        <begin position="110"/>
        <end position="128"/>
    </location>
</feature>
<reference evidence="2 4" key="2">
    <citation type="submission" date="2020-07" db="EMBL/GenBank/DDBJ databases">
        <title>Identification of Halomonas strains.</title>
        <authorList>
            <person name="Xiao Z."/>
            <person name="Shen J."/>
        </authorList>
    </citation>
    <scope>NUCLEOTIDE SEQUENCE [LARGE SCALE GENOMIC DNA]</scope>
    <source>
        <strain evidence="2 4">DSM 17331</strain>
    </source>
</reference>
<evidence type="ECO:0000313" key="3">
    <source>
        <dbReference type="EMBL" id="MCG6663888.1"/>
    </source>
</evidence>
<dbReference type="Proteomes" id="UP000814353">
    <property type="component" value="Unassembled WGS sequence"/>
</dbReference>
<accession>A0A7W0AFB0</accession>
<dbReference type="EMBL" id="JACEFT010000056">
    <property type="protein sequence ID" value="MBA2781206.1"/>
    <property type="molecule type" value="Genomic_DNA"/>
</dbReference>
<dbReference type="RefSeq" id="WP_181517075.1">
    <property type="nucleotide sequence ID" value="NZ_JABFUB010000042.1"/>
</dbReference>
<name>A0A7W0AFB0_9GAMM</name>
<reference evidence="3 5" key="1">
    <citation type="submission" date="2020-05" db="EMBL/GenBank/DDBJ databases">
        <title>Comparative genomic analysis of denitrifying bacteria from Halomonas genus.</title>
        <authorList>
            <person name="Wang L."/>
            <person name="Shao Z."/>
        </authorList>
    </citation>
    <scope>NUCLEOTIDE SEQUENCE [LARGE SCALE GENOMIC DNA]</scope>
    <source>
        <strain evidence="3 5">DSM 17331</strain>
    </source>
</reference>
<protein>
    <recommendedName>
        <fullName evidence="6">VanZ-like domain-containing protein</fullName>
    </recommendedName>
</protein>
<keyword evidence="5" id="KW-1185">Reference proteome</keyword>
<evidence type="ECO:0000313" key="4">
    <source>
        <dbReference type="Proteomes" id="UP000518091"/>
    </source>
</evidence>
<evidence type="ECO:0000313" key="2">
    <source>
        <dbReference type="EMBL" id="MBA2781206.1"/>
    </source>
</evidence>
<organism evidence="2 4">
    <name type="scientific">Billgrantia kenyensis</name>
    <dbReference type="NCBI Taxonomy" id="321266"/>
    <lineage>
        <taxon>Bacteria</taxon>
        <taxon>Pseudomonadati</taxon>
        <taxon>Pseudomonadota</taxon>
        <taxon>Gammaproteobacteria</taxon>
        <taxon>Oceanospirillales</taxon>
        <taxon>Halomonadaceae</taxon>
        <taxon>Billgrantia</taxon>
    </lineage>
</organism>
<dbReference type="Proteomes" id="UP000518091">
    <property type="component" value="Unassembled WGS sequence"/>
</dbReference>
<evidence type="ECO:0000313" key="5">
    <source>
        <dbReference type="Proteomes" id="UP000814353"/>
    </source>
</evidence>
<dbReference type="AlphaFoldDB" id="A0A7W0AFB0"/>
<evidence type="ECO:0008006" key="6">
    <source>
        <dbReference type="Google" id="ProtNLM"/>
    </source>
</evidence>
<evidence type="ECO:0000256" key="1">
    <source>
        <dbReference type="SAM" id="Phobius"/>
    </source>
</evidence>
<keyword evidence="1" id="KW-0472">Membrane</keyword>
<sequence length="139" mass="15929">MASKATKEFRYLLDKLFLFSLTIYILNKWLVPNSLKGGIAFFNNYLNDLIFPAVAIPLILFITKLSKLRYPDTPPKLSEIIPPIIVWSIGFEYVGPVYLNRGTADIFDVVAYFAGGLGSWMWWNYAGLKEKLTQKWKGL</sequence>
<gene>
    <name evidence="2" type="ORF">H1D44_20235</name>
    <name evidence="3" type="ORF">HOP48_20425</name>
</gene>
<feature type="transmembrane region" description="Helical" evidence="1">
    <location>
        <begin position="50"/>
        <end position="68"/>
    </location>
</feature>
<proteinExistence type="predicted"/>